<name>A0A162AZX7_DAUCS</name>
<reference evidence="3" key="2">
    <citation type="submission" date="2022-03" db="EMBL/GenBank/DDBJ databases">
        <title>Draft title - Genomic analysis of global carrot germplasm unveils the trajectory of domestication and the origin of high carotenoid orange carrot.</title>
        <authorList>
            <person name="Iorizzo M."/>
            <person name="Ellison S."/>
            <person name="Senalik D."/>
            <person name="Macko-Podgorni A."/>
            <person name="Grzebelus D."/>
            <person name="Bostan H."/>
            <person name="Rolling W."/>
            <person name="Curaba J."/>
            <person name="Simon P."/>
        </authorList>
    </citation>
    <scope>NUCLEOTIDE SEQUENCE</scope>
    <source>
        <tissue evidence="3">Leaf</tissue>
    </source>
</reference>
<sequence length="75" mass="8070">MAKKSGAMCVGGASKRAVGRGIMFSSSQWSHPLQRPQRDQSWGCSQGSRPELRDAGPILADGGSSRGNHLCIYYM</sequence>
<dbReference type="Proteomes" id="UP000077755">
    <property type="component" value="Chromosome 1"/>
</dbReference>
<feature type="compositionally biased region" description="Polar residues" evidence="1">
    <location>
        <begin position="39"/>
        <end position="48"/>
    </location>
</feature>
<dbReference type="EMBL" id="CP093343">
    <property type="protein sequence ID" value="WOG81564.1"/>
    <property type="molecule type" value="Genomic_DNA"/>
</dbReference>
<proteinExistence type="predicted"/>
<protein>
    <submittedName>
        <fullName evidence="2">Uncharacterized protein</fullName>
    </submittedName>
</protein>
<keyword evidence="4" id="KW-1185">Reference proteome</keyword>
<dbReference type="EMBL" id="LNRQ01000001">
    <property type="protein sequence ID" value="KZN08223.1"/>
    <property type="molecule type" value="Genomic_DNA"/>
</dbReference>
<evidence type="ECO:0000256" key="1">
    <source>
        <dbReference type="SAM" id="MobiDB-lite"/>
    </source>
</evidence>
<accession>A0A162AZX7</accession>
<gene>
    <name evidence="2" type="ORF">DCAR_001288</name>
    <name evidence="3" type="ORF">DCAR_0100715</name>
</gene>
<evidence type="ECO:0000313" key="4">
    <source>
        <dbReference type="Proteomes" id="UP000077755"/>
    </source>
</evidence>
<evidence type="ECO:0000313" key="3">
    <source>
        <dbReference type="EMBL" id="WOG81564.1"/>
    </source>
</evidence>
<evidence type="ECO:0000313" key="2">
    <source>
        <dbReference type="EMBL" id="KZN08223.1"/>
    </source>
</evidence>
<feature type="region of interest" description="Disordered" evidence="1">
    <location>
        <begin position="28"/>
        <end position="60"/>
    </location>
</feature>
<organism evidence="2">
    <name type="scientific">Daucus carota subsp. sativus</name>
    <name type="common">Carrot</name>
    <dbReference type="NCBI Taxonomy" id="79200"/>
    <lineage>
        <taxon>Eukaryota</taxon>
        <taxon>Viridiplantae</taxon>
        <taxon>Streptophyta</taxon>
        <taxon>Embryophyta</taxon>
        <taxon>Tracheophyta</taxon>
        <taxon>Spermatophyta</taxon>
        <taxon>Magnoliopsida</taxon>
        <taxon>eudicotyledons</taxon>
        <taxon>Gunneridae</taxon>
        <taxon>Pentapetalae</taxon>
        <taxon>asterids</taxon>
        <taxon>campanulids</taxon>
        <taxon>Apiales</taxon>
        <taxon>Apiaceae</taxon>
        <taxon>Apioideae</taxon>
        <taxon>Scandiceae</taxon>
        <taxon>Daucinae</taxon>
        <taxon>Daucus</taxon>
        <taxon>Daucus sect. Daucus</taxon>
    </lineage>
</organism>
<reference evidence="2" key="1">
    <citation type="journal article" date="2016" name="Nat. Genet.">
        <title>A high-quality carrot genome assembly provides new insights into carotenoid accumulation and asterid genome evolution.</title>
        <authorList>
            <person name="Iorizzo M."/>
            <person name="Ellison S."/>
            <person name="Senalik D."/>
            <person name="Zeng P."/>
            <person name="Satapoomin P."/>
            <person name="Huang J."/>
            <person name="Bowman M."/>
            <person name="Iovene M."/>
            <person name="Sanseverino W."/>
            <person name="Cavagnaro P."/>
            <person name="Yildiz M."/>
            <person name="Macko-Podgorni A."/>
            <person name="Moranska E."/>
            <person name="Grzebelus E."/>
            <person name="Grzebelus D."/>
            <person name="Ashrafi H."/>
            <person name="Zheng Z."/>
            <person name="Cheng S."/>
            <person name="Spooner D."/>
            <person name="Van Deynze A."/>
            <person name="Simon P."/>
        </authorList>
    </citation>
    <scope>NUCLEOTIDE SEQUENCE [LARGE SCALE GENOMIC DNA]</scope>
    <source>
        <tissue evidence="2">Leaf</tissue>
    </source>
</reference>
<dbReference type="Gramene" id="KZN08223">
    <property type="protein sequence ID" value="KZN08223"/>
    <property type="gene ID" value="DCAR_001288"/>
</dbReference>
<dbReference type="AlphaFoldDB" id="A0A162AZX7"/>